<gene>
    <name evidence="2" type="ORF">C8P68_10778</name>
</gene>
<dbReference type="Proteomes" id="UP000244168">
    <property type="component" value="Unassembled WGS sequence"/>
</dbReference>
<dbReference type="Pfam" id="PF12680">
    <property type="entry name" value="SnoaL_2"/>
    <property type="match status" value="1"/>
</dbReference>
<dbReference type="AlphaFoldDB" id="A0A2T5J648"/>
<reference evidence="2 3" key="1">
    <citation type="submission" date="2018-04" db="EMBL/GenBank/DDBJ databases">
        <title>Genomic Encyclopedia of Archaeal and Bacterial Type Strains, Phase II (KMG-II): from individual species to whole genera.</title>
        <authorList>
            <person name="Goeker M."/>
        </authorList>
    </citation>
    <scope>NUCLEOTIDE SEQUENCE [LARGE SCALE GENOMIC DNA]</scope>
    <source>
        <strain evidence="2 3">DSM 26809</strain>
    </source>
</reference>
<comment type="caution">
    <text evidence="2">The sequence shown here is derived from an EMBL/GenBank/DDBJ whole genome shotgun (WGS) entry which is preliminary data.</text>
</comment>
<dbReference type="OrthoDB" id="333383at2"/>
<dbReference type="SUPFAM" id="SSF54427">
    <property type="entry name" value="NTF2-like"/>
    <property type="match status" value="1"/>
</dbReference>
<dbReference type="RefSeq" id="WP_107830348.1">
    <property type="nucleotide sequence ID" value="NZ_CP160205.1"/>
</dbReference>
<dbReference type="InterPro" id="IPR032710">
    <property type="entry name" value="NTF2-like_dom_sf"/>
</dbReference>
<proteinExistence type="predicted"/>
<protein>
    <submittedName>
        <fullName evidence="2">SnoaL-like protein</fullName>
    </submittedName>
</protein>
<evidence type="ECO:0000313" key="3">
    <source>
        <dbReference type="Proteomes" id="UP000244168"/>
    </source>
</evidence>
<name>A0A2T5J648_9SPHI</name>
<sequence length="118" mass="13512">MIAAQHATQFAHHWIEAWNRHDLDAIMEHYVDDVQFCSPMIIQLQVNELGKIDGTDELRRYFETALKAYPHLRFTLLNVLAGVNTIVVHYVSVNDKQAAEVFELNANGKVKTVLCNYA</sequence>
<feature type="domain" description="SnoaL-like" evidence="1">
    <location>
        <begin position="12"/>
        <end position="92"/>
    </location>
</feature>
<keyword evidence="3" id="KW-1185">Reference proteome</keyword>
<evidence type="ECO:0000259" key="1">
    <source>
        <dbReference type="Pfam" id="PF12680"/>
    </source>
</evidence>
<evidence type="ECO:0000313" key="2">
    <source>
        <dbReference type="EMBL" id="PTQ94017.1"/>
    </source>
</evidence>
<accession>A0A2T5J648</accession>
<organism evidence="2 3">
    <name type="scientific">Mucilaginibacter yixingensis</name>
    <dbReference type="NCBI Taxonomy" id="1295612"/>
    <lineage>
        <taxon>Bacteria</taxon>
        <taxon>Pseudomonadati</taxon>
        <taxon>Bacteroidota</taxon>
        <taxon>Sphingobacteriia</taxon>
        <taxon>Sphingobacteriales</taxon>
        <taxon>Sphingobacteriaceae</taxon>
        <taxon>Mucilaginibacter</taxon>
    </lineage>
</organism>
<dbReference type="InterPro" id="IPR037401">
    <property type="entry name" value="SnoaL-like"/>
</dbReference>
<dbReference type="EMBL" id="QAOQ01000007">
    <property type="protein sequence ID" value="PTQ94017.1"/>
    <property type="molecule type" value="Genomic_DNA"/>
</dbReference>
<dbReference type="Gene3D" id="3.10.450.50">
    <property type="match status" value="1"/>
</dbReference>